<feature type="region of interest" description="Disordered" evidence="1">
    <location>
        <begin position="69"/>
        <end position="113"/>
    </location>
</feature>
<reference evidence="2" key="1">
    <citation type="submission" date="2015-08" db="EMBL/GenBank/DDBJ databases">
        <authorList>
            <person name="Babu N.S."/>
            <person name="Beckwith C.J."/>
            <person name="Beseler K.G."/>
            <person name="Brison A."/>
            <person name="Carone J.V."/>
            <person name="Caskin T.P."/>
            <person name="Diamond M."/>
            <person name="Durham M.E."/>
            <person name="Foxe J.M."/>
            <person name="Go M."/>
            <person name="Henderson B.A."/>
            <person name="Jones I.B."/>
            <person name="McGettigan J.A."/>
            <person name="Micheletti S.J."/>
            <person name="Nasrallah M.E."/>
            <person name="Ortiz D."/>
            <person name="Piller C.R."/>
            <person name="Privatt S.R."/>
            <person name="Schneider S.L."/>
            <person name="Sharp S."/>
            <person name="Smith T.C."/>
            <person name="Stanton J.D."/>
            <person name="Ullery H.E."/>
            <person name="Wilson R.J."/>
            <person name="Serrano M.G."/>
            <person name="Buck G."/>
            <person name="Lee V."/>
            <person name="Wang Y."/>
            <person name="Carvalho R."/>
            <person name="Voegtly L."/>
            <person name="Shi R."/>
            <person name="Duckworth R."/>
            <person name="Johnson A."/>
            <person name="Loviza R."/>
            <person name="Walstead R."/>
            <person name="Shah Z."/>
            <person name="Kiflezghi M."/>
            <person name="Wade K."/>
            <person name="Ball S.L."/>
            <person name="Bradley K.W."/>
            <person name="Asai D.J."/>
            <person name="Bowman C.A."/>
            <person name="Russell D.A."/>
            <person name="Pope W.H."/>
            <person name="Jacobs-Sera D."/>
            <person name="Hendrix R.W."/>
            <person name="Hatfull G.F."/>
        </authorList>
    </citation>
    <scope>NUCLEOTIDE SEQUENCE</scope>
</reference>
<feature type="region of interest" description="Disordered" evidence="1">
    <location>
        <begin position="151"/>
        <end position="199"/>
    </location>
</feature>
<feature type="region of interest" description="Disordered" evidence="1">
    <location>
        <begin position="24"/>
        <end position="45"/>
    </location>
</feature>
<evidence type="ECO:0000313" key="2">
    <source>
        <dbReference type="EMBL" id="JAT75119.1"/>
    </source>
</evidence>
<organism evidence="2">
    <name type="scientific">Auxenochlorella protothecoides</name>
    <name type="common">Green microalga</name>
    <name type="synonym">Chlorella protothecoides</name>
    <dbReference type="NCBI Taxonomy" id="3075"/>
    <lineage>
        <taxon>Eukaryota</taxon>
        <taxon>Viridiplantae</taxon>
        <taxon>Chlorophyta</taxon>
        <taxon>core chlorophytes</taxon>
        <taxon>Trebouxiophyceae</taxon>
        <taxon>Chlorellales</taxon>
        <taxon>Chlorellaceae</taxon>
        <taxon>Auxenochlorella</taxon>
    </lineage>
</organism>
<proteinExistence type="predicted"/>
<evidence type="ECO:0000256" key="1">
    <source>
        <dbReference type="SAM" id="MobiDB-lite"/>
    </source>
</evidence>
<feature type="compositionally biased region" description="Low complexity" evidence="1">
    <location>
        <begin position="167"/>
        <end position="180"/>
    </location>
</feature>
<name>A0A1D2A7C4_AUXPR</name>
<protein>
    <submittedName>
        <fullName evidence="2">Uncharacterized protein</fullName>
    </submittedName>
</protein>
<gene>
    <name evidence="2" type="ORF">g.21904</name>
</gene>
<dbReference type="AlphaFoldDB" id="A0A1D2A7C4"/>
<accession>A0A1D2A7C4</accession>
<feature type="compositionally biased region" description="Polar residues" evidence="1">
    <location>
        <begin position="82"/>
        <end position="101"/>
    </location>
</feature>
<dbReference type="EMBL" id="GDKF01003503">
    <property type="protein sequence ID" value="JAT75119.1"/>
    <property type="molecule type" value="Transcribed_RNA"/>
</dbReference>
<sequence length="325" mass="33620">MSTVTTTQSRSLGSHAALYGGRRQAMPGSASNAVEPGVRGPSPLSNSSTLNSWMFDAIGVGPDDFLGGSLQALPSIDGPGASTRQPDGQGSLQHRPGQSSLEEGLGRGSLFDDMFPSSVPSGLPYVDDYSLGVPDLSDLWMPGGVGGLGDDLGMGPSRHATPRPGSAAALEPAPARAPAPLQHRAGPASRSTPVPSGECPVPTPTWTIPLPRQDRAASAAGTPALESPNDAPAVQISPVELGGQPGDLALEVKEVRRVRLVVDDQQPPTKLARVQPPRVTPPRPVGVWSCAAPLLAASSEVSRLSIEEKAALEYVFGGMPHAWRR</sequence>